<keyword evidence="2" id="KW-1185">Reference proteome</keyword>
<proteinExistence type="predicted"/>
<gene>
    <name evidence="1" type="ORF">OE88DRAFT_1140171</name>
</gene>
<sequence>MTDSEYVPDFGRSVLDGSKRIPVHIPVCYAGEPGYRDNTDCDTPVFIMVYPSGRHIPATDLEWAIVWRLDVAAQSWRVIRASREMHPVRISEPLPFLTNAGPLSYSISPHAASRARKARIGLLSGRQRGNLENIARSHPVRYPGGGWNGQTFVAEILQEAVQRGILDAEQVTRALQEAGERWDTN</sequence>
<accession>A0A5C3N9R9</accession>
<name>A0A5C3N9R9_9AGAM</name>
<dbReference type="EMBL" id="ML213506">
    <property type="protein sequence ID" value="TFK53992.1"/>
    <property type="molecule type" value="Genomic_DNA"/>
</dbReference>
<dbReference type="Proteomes" id="UP000305948">
    <property type="component" value="Unassembled WGS sequence"/>
</dbReference>
<dbReference type="AlphaFoldDB" id="A0A5C3N9R9"/>
<reference evidence="1 2" key="1">
    <citation type="journal article" date="2019" name="Nat. Ecol. Evol.">
        <title>Megaphylogeny resolves global patterns of mushroom evolution.</title>
        <authorList>
            <person name="Varga T."/>
            <person name="Krizsan K."/>
            <person name="Foldi C."/>
            <person name="Dima B."/>
            <person name="Sanchez-Garcia M."/>
            <person name="Sanchez-Ramirez S."/>
            <person name="Szollosi G.J."/>
            <person name="Szarkandi J.G."/>
            <person name="Papp V."/>
            <person name="Albert L."/>
            <person name="Andreopoulos W."/>
            <person name="Angelini C."/>
            <person name="Antonin V."/>
            <person name="Barry K.W."/>
            <person name="Bougher N.L."/>
            <person name="Buchanan P."/>
            <person name="Buyck B."/>
            <person name="Bense V."/>
            <person name="Catcheside P."/>
            <person name="Chovatia M."/>
            <person name="Cooper J."/>
            <person name="Damon W."/>
            <person name="Desjardin D."/>
            <person name="Finy P."/>
            <person name="Geml J."/>
            <person name="Haridas S."/>
            <person name="Hughes K."/>
            <person name="Justo A."/>
            <person name="Karasinski D."/>
            <person name="Kautmanova I."/>
            <person name="Kiss B."/>
            <person name="Kocsube S."/>
            <person name="Kotiranta H."/>
            <person name="LaButti K.M."/>
            <person name="Lechner B.E."/>
            <person name="Liimatainen K."/>
            <person name="Lipzen A."/>
            <person name="Lukacs Z."/>
            <person name="Mihaltcheva S."/>
            <person name="Morgado L.N."/>
            <person name="Niskanen T."/>
            <person name="Noordeloos M.E."/>
            <person name="Ohm R.A."/>
            <person name="Ortiz-Santana B."/>
            <person name="Ovrebo C."/>
            <person name="Racz N."/>
            <person name="Riley R."/>
            <person name="Savchenko A."/>
            <person name="Shiryaev A."/>
            <person name="Soop K."/>
            <person name="Spirin V."/>
            <person name="Szebenyi C."/>
            <person name="Tomsovsky M."/>
            <person name="Tulloss R.E."/>
            <person name="Uehling J."/>
            <person name="Grigoriev I.V."/>
            <person name="Vagvolgyi C."/>
            <person name="Papp T."/>
            <person name="Martin F.M."/>
            <person name="Miettinen O."/>
            <person name="Hibbett D.S."/>
            <person name="Nagy L.G."/>
        </authorList>
    </citation>
    <scope>NUCLEOTIDE SEQUENCE [LARGE SCALE GENOMIC DNA]</scope>
    <source>
        <strain evidence="1 2">OMC1185</strain>
    </source>
</reference>
<protein>
    <submittedName>
        <fullName evidence="1">Uncharacterized protein</fullName>
    </submittedName>
</protein>
<organism evidence="1 2">
    <name type="scientific">Heliocybe sulcata</name>
    <dbReference type="NCBI Taxonomy" id="5364"/>
    <lineage>
        <taxon>Eukaryota</taxon>
        <taxon>Fungi</taxon>
        <taxon>Dikarya</taxon>
        <taxon>Basidiomycota</taxon>
        <taxon>Agaricomycotina</taxon>
        <taxon>Agaricomycetes</taxon>
        <taxon>Gloeophyllales</taxon>
        <taxon>Gloeophyllaceae</taxon>
        <taxon>Heliocybe</taxon>
    </lineage>
</organism>
<evidence type="ECO:0000313" key="2">
    <source>
        <dbReference type="Proteomes" id="UP000305948"/>
    </source>
</evidence>
<evidence type="ECO:0000313" key="1">
    <source>
        <dbReference type="EMBL" id="TFK53992.1"/>
    </source>
</evidence>